<dbReference type="RefSeq" id="WP_137340462.1">
    <property type="nucleotide sequence ID" value="NZ_SZVO01000005.1"/>
</dbReference>
<proteinExistence type="predicted"/>
<dbReference type="EMBL" id="SZVO01000005">
    <property type="protein sequence ID" value="TKT92092.1"/>
    <property type="molecule type" value="Genomic_DNA"/>
</dbReference>
<reference evidence="1 2" key="1">
    <citation type="submission" date="2019-05" db="EMBL/GenBank/DDBJ databases">
        <title>Dyadobacter AR-3-8 sp. nov., isolated from arctic soil.</title>
        <authorList>
            <person name="Chaudhary D.K."/>
        </authorList>
    </citation>
    <scope>NUCLEOTIDE SEQUENCE [LARGE SCALE GENOMIC DNA]</scope>
    <source>
        <strain evidence="1 2">AR-3-8</strain>
    </source>
</reference>
<accession>A0A4U6D4B8</accession>
<dbReference type="OrthoDB" id="954439at2"/>
<evidence type="ECO:0000313" key="2">
    <source>
        <dbReference type="Proteomes" id="UP000304900"/>
    </source>
</evidence>
<organism evidence="1 2">
    <name type="scientific">Dyadobacter frigoris</name>
    <dbReference type="NCBI Taxonomy" id="2576211"/>
    <lineage>
        <taxon>Bacteria</taxon>
        <taxon>Pseudomonadati</taxon>
        <taxon>Bacteroidota</taxon>
        <taxon>Cytophagia</taxon>
        <taxon>Cytophagales</taxon>
        <taxon>Spirosomataceae</taxon>
        <taxon>Dyadobacter</taxon>
    </lineage>
</organism>
<sequence>MPDLRFLQECHADTTLVLFLTKNDSRVIHAPGYTDVGVIMRKANRTTKLIGFVDEDKRIPPYFDDFEIIDSGDKVILNKKLGKDQYLIVIQKAIESFLVWNADQVGIDLTDFGFPKDVKSLGNRLKSLQIEKDENFQTLLVALDNQNAPGFVKIRSILNELVG</sequence>
<name>A0A4U6D4B8_9BACT</name>
<comment type="caution">
    <text evidence="1">The sequence shown here is derived from an EMBL/GenBank/DDBJ whole genome shotgun (WGS) entry which is preliminary data.</text>
</comment>
<protein>
    <submittedName>
        <fullName evidence="1">Uncharacterized protein</fullName>
    </submittedName>
</protein>
<dbReference type="Proteomes" id="UP000304900">
    <property type="component" value="Unassembled WGS sequence"/>
</dbReference>
<gene>
    <name evidence="1" type="ORF">FDK13_13240</name>
</gene>
<dbReference type="AlphaFoldDB" id="A0A4U6D4B8"/>
<evidence type="ECO:0000313" key="1">
    <source>
        <dbReference type="EMBL" id="TKT92092.1"/>
    </source>
</evidence>
<keyword evidence="2" id="KW-1185">Reference proteome</keyword>